<dbReference type="STRING" id="1177755.A7A08_02418"/>
<name>A0A1E2RWZ2_9HYPH</name>
<feature type="repeat" description="ANK" evidence="3">
    <location>
        <begin position="238"/>
        <end position="270"/>
    </location>
</feature>
<dbReference type="RefSeq" id="WP_069095616.1">
    <property type="nucleotide sequence ID" value="NZ_MASI01000006.1"/>
</dbReference>
<evidence type="ECO:0000313" key="5">
    <source>
        <dbReference type="Proteomes" id="UP000095087"/>
    </source>
</evidence>
<dbReference type="AlphaFoldDB" id="A0A1E2RWZ2"/>
<accession>A0A1E2RWZ2</accession>
<feature type="repeat" description="ANK" evidence="3">
    <location>
        <begin position="205"/>
        <end position="237"/>
    </location>
</feature>
<dbReference type="PANTHER" id="PTHR24171:SF9">
    <property type="entry name" value="ANKYRIN REPEAT DOMAIN-CONTAINING PROTEIN 39"/>
    <property type="match status" value="1"/>
</dbReference>
<keyword evidence="2 3" id="KW-0040">ANK repeat</keyword>
<evidence type="ECO:0000256" key="1">
    <source>
        <dbReference type="ARBA" id="ARBA00022737"/>
    </source>
</evidence>
<gene>
    <name evidence="4" type="ORF">A7A08_02418</name>
</gene>
<evidence type="ECO:0000256" key="3">
    <source>
        <dbReference type="PROSITE-ProRule" id="PRU00023"/>
    </source>
</evidence>
<reference evidence="4 5" key="1">
    <citation type="submission" date="2016-07" db="EMBL/GenBank/DDBJ databases">
        <title>Draft genome sequence of Methyloligella halotolerans C2T (VKM B-2706T=CCUG 61687T=DSM 25045T), a halotolerant polyhydroxybutyrate accumulating methylotroph.</title>
        <authorList>
            <person name="Vasilenko O.V."/>
            <person name="Doronina N.V."/>
            <person name="Poroshina M.N."/>
            <person name="Tarlachkov S.V."/>
            <person name="Trotsenko Y.A."/>
        </authorList>
    </citation>
    <scope>NUCLEOTIDE SEQUENCE [LARGE SCALE GENOMIC DNA]</scope>
    <source>
        <strain evidence="4 5">VKM B-2706</strain>
    </source>
</reference>
<evidence type="ECO:0000256" key="2">
    <source>
        <dbReference type="ARBA" id="ARBA00023043"/>
    </source>
</evidence>
<dbReference type="OrthoDB" id="176845at2"/>
<dbReference type="Pfam" id="PF13637">
    <property type="entry name" value="Ank_4"/>
    <property type="match status" value="1"/>
</dbReference>
<dbReference type="PROSITE" id="PS50088">
    <property type="entry name" value="ANK_REPEAT"/>
    <property type="match status" value="4"/>
</dbReference>
<dbReference type="PROSITE" id="PS50297">
    <property type="entry name" value="ANK_REP_REGION"/>
    <property type="match status" value="4"/>
</dbReference>
<protein>
    <submittedName>
        <fullName evidence="4">MxaJ protein</fullName>
    </submittedName>
</protein>
<comment type="caution">
    <text evidence="4">The sequence shown here is derived from an EMBL/GenBank/DDBJ whole genome shotgun (WGS) entry which is preliminary data.</text>
</comment>
<keyword evidence="1" id="KW-0677">Repeat</keyword>
<evidence type="ECO:0000313" key="4">
    <source>
        <dbReference type="EMBL" id="ODA66650.1"/>
    </source>
</evidence>
<dbReference type="Proteomes" id="UP000095087">
    <property type="component" value="Unassembled WGS sequence"/>
</dbReference>
<sequence>MIQRAIDGEVDVAGVWGPFAGWVKTIKGEDVQIKPVNLDDDTVPLEFSLALGVRETDVLLKYMLDFALDDKKGEIEQVLRDYGVPLVQCSKCYIAGDLPSHGTYTAIPQSEFKAHPELASDDQRVTKEKLEKWLADGADPTQELFNAVTANDPDRIRFLVEQGAKIDAFNNQGSAPIHMAASSKSPETVELLLELGANPDEPDDVGMTPLLYAILRDDVKSAKALIDGGADLNKKSAEGYTPLALAIEEQRYEAAKLLLDAGAEIDTAVGDEELTPLMIVSAKQRAAEGAMFLPGSTRPIDLARELIKKGADVNAKSSAGTTPLMIAAARDNAPVIGLLLNSGADIDAENSSGQTALDVAKLNDAQAAEQAITVLGRALNQKRAQSDTKDEGTAKQ</sequence>
<dbReference type="Pfam" id="PF12796">
    <property type="entry name" value="Ank_2"/>
    <property type="match status" value="1"/>
</dbReference>
<dbReference type="SUPFAM" id="SSF48403">
    <property type="entry name" value="Ankyrin repeat"/>
    <property type="match status" value="1"/>
</dbReference>
<dbReference type="Gene3D" id="1.25.40.20">
    <property type="entry name" value="Ankyrin repeat-containing domain"/>
    <property type="match status" value="2"/>
</dbReference>
<dbReference type="PATRIC" id="fig|1177755.3.peg.2436"/>
<organism evidence="4 5">
    <name type="scientific">Methyloligella halotolerans</name>
    <dbReference type="NCBI Taxonomy" id="1177755"/>
    <lineage>
        <taxon>Bacteria</taxon>
        <taxon>Pseudomonadati</taxon>
        <taxon>Pseudomonadota</taxon>
        <taxon>Alphaproteobacteria</taxon>
        <taxon>Hyphomicrobiales</taxon>
        <taxon>Hyphomicrobiaceae</taxon>
        <taxon>Methyloligella</taxon>
    </lineage>
</organism>
<dbReference type="InterPro" id="IPR036770">
    <property type="entry name" value="Ankyrin_rpt-contain_sf"/>
</dbReference>
<dbReference type="InterPro" id="IPR002110">
    <property type="entry name" value="Ankyrin_rpt"/>
</dbReference>
<dbReference type="PANTHER" id="PTHR24171">
    <property type="entry name" value="ANKYRIN REPEAT DOMAIN-CONTAINING PROTEIN 39-RELATED"/>
    <property type="match status" value="1"/>
</dbReference>
<keyword evidence="5" id="KW-1185">Reference proteome</keyword>
<proteinExistence type="predicted"/>
<feature type="repeat" description="ANK" evidence="3">
    <location>
        <begin position="319"/>
        <end position="351"/>
    </location>
</feature>
<dbReference type="EMBL" id="MASI01000006">
    <property type="protein sequence ID" value="ODA66650.1"/>
    <property type="molecule type" value="Genomic_DNA"/>
</dbReference>
<feature type="repeat" description="ANK" evidence="3">
    <location>
        <begin position="172"/>
        <end position="204"/>
    </location>
</feature>
<dbReference type="Pfam" id="PF13857">
    <property type="entry name" value="Ank_5"/>
    <property type="match status" value="1"/>
</dbReference>
<dbReference type="SMART" id="SM00248">
    <property type="entry name" value="ANK"/>
    <property type="match status" value="6"/>
</dbReference>